<dbReference type="Proteomes" id="UP000800097">
    <property type="component" value="Unassembled WGS sequence"/>
</dbReference>
<keyword evidence="7" id="KW-0547">Nucleotide-binding</keyword>
<proteinExistence type="inferred from homology"/>
<keyword evidence="7" id="KW-0378">Hydrolase</keyword>
<dbReference type="EMBL" id="ML986512">
    <property type="protein sequence ID" value="KAF2273178.1"/>
    <property type="molecule type" value="Genomic_DNA"/>
</dbReference>
<evidence type="ECO:0000259" key="9">
    <source>
        <dbReference type="Pfam" id="PF08652"/>
    </source>
</evidence>
<dbReference type="PANTHER" id="PTHR12395">
    <property type="entry name" value="DOM-3 RELATED"/>
    <property type="match status" value="1"/>
</dbReference>
<dbReference type="InterPro" id="IPR013961">
    <property type="entry name" value="RAI1"/>
</dbReference>
<keyword evidence="7" id="KW-0540">Nuclease</keyword>
<comment type="catalytic activity">
    <reaction evidence="6">
        <text>a 5'-end NAD(+)-phospho-ribonucleoside in mRNA + H2O = a 5'-end phospho-ribonucleoside in mRNA + NAD(+) + H(+)</text>
        <dbReference type="Rhea" id="RHEA:60880"/>
        <dbReference type="Rhea" id="RHEA-COMP:15692"/>
        <dbReference type="Rhea" id="RHEA-COMP:15698"/>
        <dbReference type="ChEBI" id="CHEBI:15377"/>
        <dbReference type="ChEBI" id="CHEBI:15378"/>
        <dbReference type="ChEBI" id="CHEBI:57540"/>
        <dbReference type="ChEBI" id="CHEBI:138282"/>
        <dbReference type="ChEBI" id="CHEBI:144029"/>
    </reaction>
    <physiologicalReaction direction="left-to-right" evidence="6">
        <dbReference type="Rhea" id="RHEA:60881"/>
    </physiologicalReaction>
</comment>
<feature type="compositionally biased region" description="Pro residues" evidence="8">
    <location>
        <begin position="26"/>
        <end position="45"/>
    </location>
</feature>
<gene>
    <name evidence="10" type="ORF">EI97DRAFT_496122</name>
</gene>
<dbReference type="GO" id="GO:0034353">
    <property type="term" value="F:mRNA 5'-diphosphatase activity"/>
    <property type="evidence" value="ECO:0007669"/>
    <property type="project" value="TreeGrafter"/>
</dbReference>
<dbReference type="OrthoDB" id="5853397at2759"/>
<comment type="catalytic activity">
    <reaction evidence="3">
        <text>a 5'-end (N(7)-methyl 5'-triphosphoguanosine)-ribonucleoside-ribonucleotide in mRNA + H2O = a (N(7)-methyl 5'-triphosphoguanosine)-nucleoside + a 5'-end phospho-ribonucleoside in mRNA + H(+)</text>
        <dbReference type="Rhea" id="RHEA:66928"/>
        <dbReference type="Rhea" id="RHEA-COMP:15692"/>
        <dbReference type="Rhea" id="RHEA-COMP:17313"/>
        <dbReference type="ChEBI" id="CHEBI:15377"/>
        <dbReference type="ChEBI" id="CHEBI:15378"/>
        <dbReference type="ChEBI" id="CHEBI:138282"/>
        <dbReference type="ChEBI" id="CHEBI:172876"/>
        <dbReference type="ChEBI" id="CHEBI:172877"/>
    </reaction>
    <physiologicalReaction direction="left-to-right" evidence="3">
        <dbReference type="Rhea" id="RHEA:66929"/>
    </physiologicalReaction>
</comment>
<evidence type="ECO:0000256" key="6">
    <source>
        <dbReference type="ARBA" id="ARBA00048124"/>
    </source>
</evidence>
<dbReference type="PANTHER" id="PTHR12395:SF9">
    <property type="entry name" value="DECAPPING AND EXORIBONUCLEASE PROTEIN"/>
    <property type="match status" value="1"/>
</dbReference>
<dbReference type="AlphaFoldDB" id="A0A6A6JB19"/>
<feature type="region of interest" description="Disordered" evidence="8">
    <location>
        <begin position="202"/>
        <end position="228"/>
    </location>
</feature>
<dbReference type="EC" id="3.6.1.-" evidence="7"/>
<protein>
    <recommendedName>
        <fullName evidence="7">Decapping nuclease</fullName>
        <ecNumber evidence="7">3.6.1.-</ecNumber>
    </recommendedName>
</protein>
<comment type="cofactor">
    <cofactor evidence="1 7">
        <name>a divalent metal cation</name>
        <dbReference type="ChEBI" id="CHEBI:60240"/>
    </cofactor>
</comment>
<evidence type="ECO:0000256" key="1">
    <source>
        <dbReference type="ARBA" id="ARBA00001968"/>
    </source>
</evidence>
<dbReference type="GeneID" id="54555640"/>
<dbReference type="GO" id="GO:0004518">
    <property type="term" value="F:nuclease activity"/>
    <property type="evidence" value="ECO:0007669"/>
    <property type="project" value="UniProtKB-KW"/>
</dbReference>
<name>A0A6A6JB19_WESOR</name>
<comment type="catalytic activity">
    <reaction evidence="4">
        <text>a 5'-end triphospho-ribonucleoside in mRNA + H2O = a 5'-end phospho-ribonucleoside in mRNA + diphosphate + H(+)</text>
        <dbReference type="Rhea" id="RHEA:78683"/>
        <dbReference type="Rhea" id="RHEA-COMP:15692"/>
        <dbReference type="Rhea" id="RHEA-COMP:17164"/>
        <dbReference type="ChEBI" id="CHEBI:15377"/>
        <dbReference type="ChEBI" id="CHEBI:15378"/>
        <dbReference type="ChEBI" id="CHEBI:33019"/>
        <dbReference type="ChEBI" id="CHEBI:138282"/>
        <dbReference type="ChEBI" id="CHEBI:167618"/>
    </reaction>
    <physiologicalReaction direction="left-to-right" evidence="4">
        <dbReference type="Rhea" id="RHEA:78684"/>
    </physiologicalReaction>
</comment>
<dbReference type="GO" id="GO:0110155">
    <property type="term" value="P:NAD-cap decapping"/>
    <property type="evidence" value="ECO:0007669"/>
    <property type="project" value="TreeGrafter"/>
</dbReference>
<comment type="similarity">
    <text evidence="2 7">Belongs to the DXO/Dom3Z family.</text>
</comment>
<comment type="function">
    <text evidence="5">Decapping enzyme for NAD-capped RNAs: specifically hydrolyzes the nicotinamide adenine dinucleotide (NAD) cap from a subset of RNAs by removing the entire NAD moiety from the 5'-end of an NAD-capped RNA. The NAD-cap is present at the 5'-end of some RNAs and snoRNAs. In contrast to the canonical 5'-end N7 methylguanosine (m7G) cap, the NAD cap promotes mRNA decay. Also acts as a non-canonical decapping enzyme that removes the entire cap structure of m7G capped or incompletely capped RNAs. Has decapping activity toward incomplete 5'-end m7G cap mRNAs such as unmethylated 5'-end-capped RNA (cap0), while it has no activity toward 2'-O-ribose methylated m7G cap (cap1). Also possesses RNA 5'-pyrophosphohydrolase activity by hydrolyzing the 5'-end triphosphate to release pyrophosphates. Stimulates exoribonuclease activity of Rat1, allowing it to degrade RNAs with stable secondary structure more effectively.</text>
</comment>
<dbReference type="GO" id="GO:0005829">
    <property type="term" value="C:cytosol"/>
    <property type="evidence" value="ECO:0007669"/>
    <property type="project" value="TreeGrafter"/>
</dbReference>
<feature type="region of interest" description="Disordered" evidence="8">
    <location>
        <begin position="1"/>
        <end position="52"/>
    </location>
</feature>
<organism evidence="10 11">
    <name type="scientific">Westerdykella ornata</name>
    <dbReference type="NCBI Taxonomy" id="318751"/>
    <lineage>
        <taxon>Eukaryota</taxon>
        <taxon>Fungi</taxon>
        <taxon>Dikarya</taxon>
        <taxon>Ascomycota</taxon>
        <taxon>Pezizomycotina</taxon>
        <taxon>Dothideomycetes</taxon>
        <taxon>Pleosporomycetidae</taxon>
        <taxon>Pleosporales</taxon>
        <taxon>Sporormiaceae</taxon>
        <taxon>Westerdykella</taxon>
    </lineage>
</organism>
<comment type="subcellular location">
    <subcellularLocation>
        <location evidence="7">Nucleus</location>
    </subcellularLocation>
</comment>
<dbReference type="GO" id="GO:0000956">
    <property type="term" value="P:nuclear-transcribed mRNA catabolic process"/>
    <property type="evidence" value="ECO:0007669"/>
    <property type="project" value="TreeGrafter"/>
</dbReference>
<dbReference type="GO" id="GO:0046872">
    <property type="term" value="F:metal ion binding"/>
    <property type="evidence" value="ECO:0007669"/>
    <property type="project" value="UniProtKB-KW"/>
</dbReference>
<dbReference type="GO" id="GO:0003723">
    <property type="term" value="F:RNA binding"/>
    <property type="evidence" value="ECO:0007669"/>
    <property type="project" value="UniProtKB-KW"/>
</dbReference>
<dbReference type="GO" id="GO:0000166">
    <property type="term" value="F:nucleotide binding"/>
    <property type="evidence" value="ECO:0007669"/>
    <property type="project" value="UniProtKB-KW"/>
</dbReference>
<evidence type="ECO:0000256" key="4">
    <source>
        <dbReference type="ARBA" id="ARBA00044692"/>
    </source>
</evidence>
<accession>A0A6A6JB19</accession>
<evidence type="ECO:0000256" key="2">
    <source>
        <dbReference type="ARBA" id="ARBA00006562"/>
    </source>
</evidence>
<evidence type="ECO:0000256" key="3">
    <source>
        <dbReference type="ARBA" id="ARBA00044676"/>
    </source>
</evidence>
<evidence type="ECO:0000256" key="8">
    <source>
        <dbReference type="SAM" id="MobiDB-lite"/>
    </source>
</evidence>
<evidence type="ECO:0000256" key="5">
    <source>
        <dbReference type="ARBA" id="ARBA00046211"/>
    </source>
</evidence>
<evidence type="ECO:0000313" key="11">
    <source>
        <dbReference type="Proteomes" id="UP000800097"/>
    </source>
</evidence>
<keyword evidence="7" id="KW-0479">Metal-binding</keyword>
<dbReference type="InterPro" id="IPR039039">
    <property type="entry name" value="RAI1-like_fam"/>
</dbReference>
<keyword evidence="7" id="KW-0539">Nucleus</keyword>
<keyword evidence="11" id="KW-1185">Reference proteome</keyword>
<evidence type="ECO:0000256" key="7">
    <source>
        <dbReference type="RuleBase" id="RU367113"/>
    </source>
</evidence>
<feature type="region of interest" description="Disordered" evidence="8">
    <location>
        <begin position="459"/>
        <end position="486"/>
    </location>
</feature>
<sequence>MSDDDRRSPTPPRKRRKINSNSNLPAKPPAPSNRLPALPPTPPLPTSQTGSYAPQQLNVAQPQIFRFPIEPLNRFQGTSTTIKRPREIAHFSYNENHEYRQDESGICYYHIPEMGADLCEGFDTFRHYEDKEDPHLDSLLKALVAKEKETGEKLEADFVTWRGMMTKIMTAPYDMFAEFNMLATLYDNTIFIEEDFSAKSAERAAEASQSSHSRTASRPPHPDQPSREMMTYWGYKFETLCMLPEPVTPSTPREVLAARRTAPVSNYAQHCSIVRTGIGSHTLILGGEVDGLLAPKTPSTSTSAADAPPIPWVELKTSEQLPPHPTRRDLVRYERKLLKFWAQSFLLGVEKVVVGFRSKAGILKGLDVYETARIPGMVRRGTRCWDGNVCVNFAAGFLGWLRGVVLEEAGRGGGGVWRVRLRRRGGVVEVQRVEGSFGEGKGRMGGIVSREFLEWREGGRGGGGGCEGRGEGRRGSGEYGEDGGGTITGREGHWSLKIVNVHVVLDDVCRMTNIP</sequence>
<feature type="domain" description="RAI1-like" evidence="9">
    <location>
        <begin position="83"/>
        <end position="443"/>
    </location>
</feature>
<dbReference type="GO" id="GO:0005634">
    <property type="term" value="C:nucleus"/>
    <property type="evidence" value="ECO:0007669"/>
    <property type="project" value="UniProtKB-SubCell"/>
</dbReference>
<dbReference type="Pfam" id="PF08652">
    <property type="entry name" value="RAI1"/>
    <property type="match status" value="1"/>
</dbReference>
<keyword evidence="7" id="KW-0694">RNA-binding</keyword>
<evidence type="ECO:0000313" key="10">
    <source>
        <dbReference type="EMBL" id="KAF2273178.1"/>
    </source>
</evidence>
<dbReference type="RefSeq" id="XP_033650717.1">
    <property type="nucleotide sequence ID" value="XM_033802465.1"/>
</dbReference>
<reference evidence="10" key="1">
    <citation type="journal article" date="2020" name="Stud. Mycol.">
        <title>101 Dothideomycetes genomes: a test case for predicting lifestyles and emergence of pathogens.</title>
        <authorList>
            <person name="Haridas S."/>
            <person name="Albert R."/>
            <person name="Binder M."/>
            <person name="Bloem J."/>
            <person name="Labutti K."/>
            <person name="Salamov A."/>
            <person name="Andreopoulos B."/>
            <person name="Baker S."/>
            <person name="Barry K."/>
            <person name="Bills G."/>
            <person name="Bluhm B."/>
            <person name="Cannon C."/>
            <person name="Castanera R."/>
            <person name="Culley D."/>
            <person name="Daum C."/>
            <person name="Ezra D."/>
            <person name="Gonzalez J."/>
            <person name="Henrissat B."/>
            <person name="Kuo A."/>
            <person name="Liang C."/>
            <person name="Lipzen A."/>
            <person name="Lutzoni F."/>
            <person name="Magnuson J."/>
            <person name="Mondo S."/>
            <person name="Nolan M."/>
            <person name="Ohm R."/>
            <person name="Pangilinan J."/>
            <person name="Park H.-J."/>
            <person name="Ramirez L."/>
            <person name="Alfaro M."/>
            <person name="Sun H."/>
            <person name="Tritt A."/>
            <person name="Yoshinaga Y."/>
            <person name="Zwiers L.-H."/>
            <person name="Turgeon B."/>
            <person name="Goodwin S."/>
            <person name="Spatafora J."/>
            <person name="Crous P."/>
            <person name="Grigoriev I."/>
        </authorList>
    </citation>
    <scope>NUCLEOTIDE SEQUENCE</scope>
    <source>
        <strain evidence="10">CBS 379.55</strain>
    </source>
</reference>